<evidence type="ECO:0000259" key="1">
    <source>
        <dbReference type="Pfam" id="PF02994"/>
    </source>
</evidence>
<name>A0AAW0PIM8_9GOBI</name>
<evidence type="ECO:0000313" key="2">
    <source>
        <dbReference type="EMBL" id="KAK7919464.1"/>
    </source>
</evidence>
<reference evidence="3" key="1">
    <citation type="submission" date="2024-04" db="EMBL/GenBank/DDBJ databases">
        <title>Salinicola lusitanus LLJ914,a marine bacterium isolated from the Okinawa Trough.</title>
        <authorList>
            <person name="Li J."/>
        </authorList>
    </citation>
    <scope>NUCLEOTIDE SEQUENCE [LARGE SCALE GENOMIC DNA]</scope>
</reference>
<keyword evidence="3" id="KW-1185">Reference proteome</keyword>
<dbReference type="Gene3D" id="3.30.70.1820">
    <property type="entry name" value="L1 transposable element, RRM domain"/>
    <property type="match status" value="1"/>
</dbReference>
<comment type="caution">
    <text evidence="2">The sequence shown here is derived from an EMBL/GenBank/DDBJ whole genome shotgun (WGS) entry which is preliminary data.</text>
</comment>
<dbReference type="Proteomes" id="UP001460270">
    <property type="component" value="Unassembled WGS sequence"/>
</dbReference>
<dbReference type="Pfam" id="PF02994">
    <property type="entry name" value="Transposase_22"/>
    <property type="match status" value="1"/>
</dbReference>
<dbReference type="InterPro" id="IPR043636">
    <property type="entry name" value="L1_RRM_dom"/>
</dbReference>
<dbReference type="AlphaFoldDB" id="A0AAW0PIM8"/>
<sequence>MVPNTAKKLEEAETRVAGLESWSTAAYGALKQSLKEQKKLAEKLDDLESRSRRNNLRIYGVPEGEEGNSVINFVENLLRTEKLVSDGTSTQIQRAHRSLGPKPGADAVPRSIVVCFLEFKTKETVLRNAWQKKILIKDKPLGFDHDYTAAVVQQRRAYKDIKSALKQKGIRFQSPFTKLRIHWDSGPQVYHSPVEATRELQRRGFTVEEPREREGFNAFALLDQLESASPWQPVHRRSESGAIQRTILLSTEKKRNLKENHSQGRTTPINGQAIDVTRIDASMGS</sequence>
<organism evidence="2 3">
    <name type="scientific">Mugilogobius chulae</name>
    <name type="common">yellowstripe goby</name>
    <dbReference type="NCBI Taxonomy" id="88201"/>
    <lineage>
        <taxon>Eukaryota</taxon>
        <taxon>Metazoa</taxon>
        <taxon>Chordata</taxon>
        <taxon>Craniata</taxon>
        <taxon>Vertebrata</taxon>
        <taxon>Euteleostomi</taxon>
        <taxon>Actinopterygii</taxon>
        <taxon>Neopterygii</taxon>
        <taxon>Teleostei</taxon>
        <taxon>Neoteleostei</taxon>
        <taxon>Acanthomorphata</taxon>
        <taxon>Gobiaria</taxon>
        <taxon>Gobiiformes</taxon>
        <taxon>Gobioidei</taxon>
        <taxon>Gobiidae</taxon>
        <taxon>Gobionellinae</taxon>
        <taxon>Mugilogobius</taxon>
    </lineage>
</organism>
<protein>
    <recommendedName>
        <fullName evidence="1">L1 transposable element RRM domain-containing protein</fullName>
    </recommendedName>
</protein>
<proteinExistence type="predicted"/>
<dbReference type="InterPro" id="IPR004244">
    <property type="entry name" value="Transposase_22"/>
</dbReference>
<dbReference type="PANTHER" id="PTHR11505">
    <property type="entry name" value="L1 TRANSPOSABLE ELEMENT-RELATED"/>
    <property type="match status" value="1"/>
</dbReference>
<accession>A0AAW0PIM8</accession>
<feature type="domain" description="L1 transposable element RRM" evidence="1">
    <location>
        <begin position="53"/>
        <end position="142"/>
    </location>
</feature>
<evidence type="ECO:0000313" key="3">
    <source>
        <dbReference type="Proteomes" id="UP001460270"/>
    </source>
</evidence>
<gene>
    <name evidence="2" type="ORF">WMY93_010748</name>
</gene>
<dbReference type="EMBL" id="JBBPFD010000007">
    <property type="protein sequence ID" value="KAK7919464.1"/>
    <property type="molecule type" value="Genomic_DNA"/>
</dbReference>